<dbReference type="InterPro" id="IPR012902">
    <property type="entry name" value="N_methyl_site"/>
</dbReference>
<evidence type="ECO:0000313" key="2">
    <source>
        <dbReference type="EMBL" id="KAB1441545.1"/>
    </source>
</evidence>
<keyword evidence="1" id="KW-0472">Membrane</keyword>
<dbReference type="OrthoDB" id="9788802at2"/>
<dbReference type="EMBL" id="WAIE01000004">
    <property type="protein sequence ID" value="KAB1441545.1"/>
    <property type="molecule type" value="Genomic_DNA"/>
</dbReference>
<keyword evidence="3" id="KW-1185">Reference proteome</keyword>
<feature type="transmembrane region" description="Helical" evidence="1">
    <location>
        <begin position="6"/>
        <end position="30"/>
    </location>
</feature>
<accession>A0A6N6N2A5</accession>
<keyword evidence="1" id="KW-0812">Transmembrane</keyword>
<dbReference type="InterPro" id="IPR045584">
    <property type="entry name" value="Pilin-like"/>
</dbReference>
<dbReference type="Pfam" id="PF07963">
    <property type="entry name" value="N_methyl"/>
    <property type="match status" value="1"/>
</dbReference>
<dbReference type="RefSeq" id="WP_151151288.1">
    <property type="nucleotide sequence ID" value="NZ_WAIE01000004.1"/>
</dbReference>
<evidence type="ECO:0000256" key="1">
    <source>
        <dbReference type="SAM" id="Phobius"/>
    </source>
</evidence>
<dbReference type="Proteomes" id="UP000438699">
    <property type="component" value="Unassembled WGS sequence"/>
</dbReference>
<sequence length="173" mass="18659">MNSKGFTLIEVLVSLVILSFVGMVAGYYYVEGIRGFSVARITSEVVPKASIALERMNIELSDCDDRSATGDILVQSDRIIYETTVTALDNVRTLRYYSSNGTIYLNPGDGTGEHLLLDDLGNCTMSADTADLDGSGGDEISALNISLSMDLGNGDSTTYSLRVMPRNFVHLAP</sequence>
<keyword evidence="1" id="KW-1133">Transmembrane helix</keyword>
<protein>
    <submittedName>
        <fullName evidence="2">Prepilin-type N-terminal cleavage/methylation domain-containing protein</fullName>
    </submittedName>
</protein>
<dbReference type="NCBIfam" id="TIGR02532">
    <property type="entry name" value="IV_pilin_GFxxxE"/>
    <property type="match status" value="1"/>
</dbReference>
<reference evidence="2 3" key="1">
    <citation type="journal article" date="2017" name="Int. J. Syst. Evol. Microbiol.">
        <title>Desulfovibrio senegalensis sp. nov., a mesophilic sulfate reducer isolated from marine sediment.</title>
        <authorList>
            <person name="Thioye A."/>
            <person name="Gam Z.B.A."/>
            <person name="Mbengue M."/>
            <person name="Cayol J.L."/>
            <person name="Joseph-Bartoli M."/>
            <person name="Toure-Kane C."/>
            <person name="Labat M."/>
        </authorList>
    </citation>
    <scope>NUCLEOTIDE SEQUENCE [LARGE SCALE GENOMIC DNA]</scope>
    <source>
        <strain evidence="2 3">DSM 101509</strain>
    </source>
</reference>
<dbReference type="SUPFAM" id="SSF54523">
    <property type="entry name" value="Pili subunits"/>
    <property type="match status" value="1"/>
</dbReference>
<evidence type="ECO:0000313" key="3">
    <source>
        <dbReference type="Proteomes" id="UP000438699"/>
    </source>
</evidence>
<proteinExistence type="predicted"/>
<comment type="caution">
    <text evidence="2">The sequence shown here is derived from an EMBL/GenBank/DDBJ whole genome shotgun (WGS) entry which is preliminary data.</text>
</comment>
<gene>
    <name evidence="2" type="ORF">F8A88_11460</name>
</gene>
<dbReference type="PROSITE" id="PS00409">
    <property type="entry name" value="PROKAR_NTER_METHYL"/>
    <property type="match status" value="1"/>
</dbReference>
<name>A0A6N6N2A5_9BACT</name>
<organism evidence="2 3">
    <name type="scientific">Pseudodesulfovibrio senegalensis</name>
    <dbReference type="NCBI Taxonomy" id="1721087"/>
    <lineage>
        <taxon>Bacteria</taxon>
        <taxon>Pseudomonadati</taxon>
        <taxon>Thermodesulfobacteriota</taxon>
        <taxon>Desulfovibrionia</taxon>
        <taxon>Desulfovibrionales</taxon>
        <taxon>Desulfovibrionaceae</taxon>
    </lineage>
</organism>
<dbReference type="AlphaFoldDB" id="A0A6N6N2A5"/>